<organism evidence="9 10">
    <name type="scientific">Kibdelosporangium aridum</name>
    <dbReference type="NCBI Taxonomy" id="2030"/>
    <lineage>
        <taxon>Bacteria</taxon>
        <taxon>Bacillati</taxon>
        <taxon>Actinomycetota</taxon>
        <taxon>Actinomycetes</taxon>
        <taxon>Pseudonocardiales</taxon>
        <taxon>Pseudonocardiaceae</taxon>
        <taxon>Kibdelosporangium</taxon>
    </lineage>
</organism>
<evidence type="ECO:0000256" key="5">
    <source>
        <dbReference type="ARBA" id="ARBA00058938"/>
    </source>
</evidence>
<comment type="function">
    <text evidence="5">May be an activator protein for the gylABX operon.</text>
</comment>
<dbReference type="InterPro" id="IPR050707">
    <property type="entry name" value="HTH_MetabolicPath_Reg"/>
</dbReference>
<keyword evidence="10" id="KW-1185">Reference proteome</keyword>
<feature type="domain" description="IclR-ED" evidence="8">
    <location>
        <begin position="111"/>
        <end position="289"/>
    </location>
</feature>
<evidence type="ECO:0000256" key="2">
    <source>
        <dbReference type="ARBA" id="ARBA00023015"/>
    </source>
</evidence>
<dbReference type="FunFam" id="1.10.10.10:FF:000056">
    <property type="entry name" value="IclR family transcriptional regulator"/>
    <property type="match status" value="1"/>
</dbReference>
<dbReference type="SMART" id="SM00346">
    <property type="entry name" value="HTH_ICLR"/>
    <property type="match status" value="1"/>
</dbReference>
<reference evidence="9 10" key="1">
    <citation type="submission" date="2017-04" db="EMBL/GenBank/DDBJ databases">
        <authorList>
            <person name="Afonso C.L."/>
            <person name="Miller P.J."/>
            <person name="Scott M.A."/>
            <person name="Spackman E."/>
            <person name="Goraichik I."/>
            <person name="Dimitrov K.M."/>
            <person name="Suarez D.L."/>
            <person name="Swayne D.E."/>
        </authorList>
    </citation>
    <scope>NUCLEOTIDE SEQUENCE [LARGE SCALE GENOMIC DNA]</scope>
    <source>
        <strain evidence="9 10">DSM 43828</strain>
    </source>
</reference>
<dbReference type="InterPro" id="IPR005471">
    <property type="entry name" value="Tscrpt_reg_IclR_N"/>
</dbReference>
<dbReference type="PROSITE" id="PS51077">
    <property type="entry name" value="HTH_ICLR"/>
    <property type="match status" value="1"/>
</dbReference>
<dbReference type="PANTHER" id="PTHR30136">
    <property type="entry name" value="HELIX-TURN-HELIX TRANSCRIPTIONAL REGULATOR, ICLR FAMILY"/>
    <property type="match status" value="1"/>
</dbReference>
<keyword evidence="3" id="KW-0238">DNA-binding</keyword>
<evidence type="ECO:0000256" key="6">
    <source>
        <dbReference type="ARBA" id="ARBA00070406"/>
    </source>
</evidence>
<dbReference type="EMBL" id="FWXV01000001">
    <property type="protein sequence ID" value="SMC49709.1"/>
    <property type="molecule type" value="Genomic_DNA"/>
</dbReference>
<dbReference type="Proteomes" id="UP000192674">
    <property type="component" value="Unassembled WGS sequence"/>
</dbReference>
<dbReference type="Pfam" id="PF01614">
    <property type="entry name" value="IclR_C"/>
    <property type="match status" value="1"/>
</dbReference>
<evidence type="ECO:0000259" key="7">
    <source>
        <dbReference type="PROSITE" id="PS51077"/>
    </source>
</evidence>
<evidence type="ECO:0000256" key="1">
    <source>
        <dbReference type="ARBA" id="ARBA00022798"/>
    </source>
</evidence>
<keyword evidence="2" id="KW-0805">Transcription regulation</keyword>
<dbReference type="Gene3D" id="1.10.10.10">
    <property type="entry name" value="Winged helix-like DNA-binding domain superfamily/Winged helix DNA-binding domain"/>
    <property type="match status" value="1"/>
</dbReference>
<dbReference type="Pfam" id="PF09339">
    <property type="entry name" value="HTH_IclR"/>
    <property type="match status" value="1"/>
</dbReference>
<evidence type="ECO:0000256" key="4">
    <source>
        <dbReference type="ARBA" id="ARBA00023163"/>
    </source>
</evidence>
<dbReference type="InterPro" id="IPR029016">
    <property type="entry name" value="GAF-like_dom_sf"/>
</dbReference>
<dbReference type="AlphaFoldDB" id="A0A1W1ZMR0"/>
<evidence type="ECO:0000313" key="9">
    <source>
        <dbReference type="EMBL" id="SMC49709.1"/>
    </source>
</evidence>
<accession>A0A1W1ZMR0</accession>
<evidence type="ECO:0000313" key="10">
    <source>
        <dbReference type="Proteomes" id="UP000192674"/>
    </source>
</evidence>
<dbReference type="GO" id="GO:0003700">
    <property type="term" value="F:DNA-binding transcription factor activity"/>
    <property type="evidence" value="ECO:0007669"/>
    <property type="project" value="TreeGrafter"/>
</dbReference>
<name>A0A1W1ZMR0_KIBAR</name>
<sequence length="289" mass="31370">MFDCRKTYRRVGVTFPHQVCVNRTVAKLNARDEARRAAREVDGTNPADYSEALERGLLVLTAFDRTEERLTQAQLARKLDLPRATVRRALLTLTHLGYVIPDDKAYRLGPKVLTLASAYLTTNPVSHVVQPVCDGLAEQLQASCTAAVLDGPSAVMIARALPRHALPIGQGIGFHVPATKSALGLVLLSGLDEERRHRHLVAHSGLDEEAVAALEKKIAAVAAAGHSYVAHEVEQGFHSIAVPLRRWDGTAIAALNIGTSVERTSEVDMRERVLPLLAETAGKLQPQLV</sequence>
<feature type="domain" description="HTH iclR-type" evidence="7">
    <location>
        <begin position="50"/>
        <end position="110"/>
    </location>
</feature>
<gene>
    <name evidence="9" type="ORF">SAMN05661093_00224</name>
</gene>
<keyword evidence="1" id="KW-0319">Glycerol metabolism</keyword>
<dbReference type="SUPFAM" id="SSF46785">
    <property type="entry name" value="Winged helix' DNA-binding domain"/>
    <property type="match status" value="1"/>
</dbReference>
<dbReference type="PANTHER" id="PTHR30136:SF34">
    <property type="entry name" value="TRANSCRIPTIONAL REGULATOR"/>
    <property type="match status" value="1"/>
</dbReference>
<dbReference type="PROSITE" id="PS51078">
    <property type="entry name" value="ICLR_ED"/>
    <property type="match status" value="1"/>
</dbReference>
<dbReference type="GO" id="GO:0045892">
    <property type="term" value="P:negative regulation of DNA-templated transcription"/>
    <property type="evidence" value="ECO:0007669"/>
    <property type="project" value="TreeGrafter"/>
</dbReference>
<dbReference type="InterPro" id="IPR014757">
    <property type="entry name" value="Tscrpt_reg_IclR_C"/>
</dbReference>
<keyword evidence="4" id="KW-0804">Transcription</keyword>
<dbReference type="GO" id="GO:0003677">
    <property type="term" value="F:DNA binding"/>
    <property type="evidence" value="ECO:0007669"/>
    <property type="project" value="UniProtKB-KW"/>
</dbReference>
<dbReference type="GO" id="GO:0006071">
    <property type="term" value="P:glycerol metabolic process"/>
    <property type="evidence" value="ECO:0007669"/>
    <property type="project" value="UniProtKB-KW"/>
</dbReference>
<dbReference type="Gene3D" id="3.30.450.40">
    <property type="match status" value="1"/>
</dbReference>
<evidence type="ECO:0000256" key="3">
    <source>
        <dbReference type="ARBA" id="ARBA00023125"/>
    </source>
</evidence>
<dbReference type="InterPro" id="IPR036388">
    <property type="entry name" value="WH-like_DNA-bd_sf"/>
</dbReference>
<evidence type="ECO:0000259" key="8">
    <source>
        <dbReference type="PROSITE" id="PS51078"/>
    </source>
</evidence>
<proteinExistence type="predicted"/>
<protein>
    <recommendedName>
        <fullName evidence="6">Glycerol operon regulatory protein</fullName>
    </recommendedName>
</protein>
<dbReference type="SUPFAM" id="SSF55781">
    <property type="entry name" value="GAF domain-like"/>
    <property type="match status" value="1"/>
</dbReference>
<dbReference type="InterPro" id="IPR036390">
    <property type="entry name" value="WH_DNA-bd_sf"/>
</dbReference>